<keyword evidence="1" id="KW-0472">Membrane</keyword>
<evidence type="ECO:0000313" key="2">
    <source>
        <dbReference type="EMBL" id="KGY06822.1"/>
    </source>
</evidence>
<reference evidence="2 3" key="1">
    <citation type="submission" date="2014-10" db="EMBL/GenBank/DDBJ databases">
        <title>Genome sequencing of Vibrio sinaloensis T08.</title>
        <authorList>
            <person name="Chan K.-G."/>
            <person name="Mohamad N.I."/>
        </authorList>
    </citation>
    <scope>NUCLEOTIDE SEQUENCE [LARGE SCALE GENOMIC DNA]</scope>
    <source>
        <strain evidence="2 3">T08</strain>
    </source>
</reference>
<keyword evidence="1" id="KW-0812">Transmembrane</keyword>
<gene>
    <name evidence="2" type="ORF">NM06_20410</name>
</gene>
<proteinExistence type="predicted"/>
<comment type="caution">
    <text evidence="2">The sequence shown here is derived from an EMBL/GenBank/DDBJ whole genome shotgun (WGS) entry which is preliminary data.</text>
</comment>
<dbReference type="AlphaFoldDB" id="A0A0A5HMN4"/>
<dbReference type="EMBL" id="JRWP01000064">
    <property type="protein sequence ID" value="KGY06822.1"/>
    <property type="molecule type" value="Genomic_DNA"/>
</dbReference>
<protein>
    <submittedName>
        <fullName evidence="2">Uncharacterized protein</fullName>
    </submittedName>
</protein>
<evidence type="ECO:0000256" key="1">
    <source>
        <dbReference type="SAM" id="Phobius"/>
    </source>
</evidence>
<sequence>MIAVIGVIVAIIIPLVTFAYKNPKGFSVFKWSFVKYTFLVWWAICVLVMTLWLSSKLNLLTVHFFSQDFIQFLDRLDSFEIFVIIVTPPIIVWFTLNIVSKVSNFGKVT</sequence>
<name>A0A0A5HMN4_PHOS4</name>
<organism evidence="2 3">
    <name type="scientific">Photobacterium sp. (strain ATCC 43367)</name>
    <dbReference type="NCBI Taxonomy" id="379097"/>
    <lineage>
        <taxon>Bacteria</taxon>
        <taxon>Pseudomonadati</taxon>
        <taxon>Pseudomonadota</taxon>
        <taxon>Gammaproteobacteria</taxon>
        <taxon>Vibrionales</taxon>
        <taxon>Vibrionaceae</taxon>
        <taxon>Vibrio</taxon>
        <taxon>Vibrio oreintalis group</taxon>
    </lineage>
</organism>
<dbReference type="Proteomes" id="UP000030451">
    <property type="component" value="Unassembled WGS sequence"/>
</dbReference>
<evidence type="ECO:0000313" key="3">
    <source>
        <dbReference type="Proteomes" id="UP000030451"/>
    </source>
</evidence>
<feature type="transmembrane region" description="Helical" evidence="1">
    <location>
        <begin position="38"/>
        <end position="59"/>
    </location>
</feature>
<accession>A0A0A5HMN4</accession>
<keyword evidence="1" id="KW-1133">Transmembrane helix</keyword>
<feature type="transmembrane region" description="Helical" evidence="1">
    <location>
        <begin position="79"/>
        <end position="99"/>
    </location>
</feature>